<keyword evidence="1" id="KW-1133">Transmembrane helix</keyword>
<comment type="caution">
    <text evidence="3">The sequence shown here is derived from an EMBL/GenBank/DDBJ whole genome shotgun (WGS) entry which is preliminary data.</text>
</comment>
<evidence type="ECO:0008006" key="5">
    <source>
        <dbReference type="Google" id="ProtNLM"/>
    </source>
</evidence>
<evidence type="ECO:0000313" key="3">
    <source>
        <dbReference type="EMBL" id="MCX5572080.1"/>
    </source>
</evidence>
<dbReference type="RefSeq" id="WP_266341042.1">
    <property type="nucleotide sequence ID" value="NZ_JAPKNK010000014.1"/>
</dbReference>
<feature type="transmembrane region" description="Helical" evidence="1">
    <location>
        <begin position="177"/>
        <end position="194"/>
    </location>
</feature>
<feature type="signal peptide" evidence="2">
    <location>
        <begin position="1"/>
        <end position="30"/>
    </location>
</feature>
<dbReference type="AlphaFoldDB" id="A0A9X3EF66"/>
<feature type="chain" id="PRO_5040805833" description="Nickel transport protein" evidence="2">
    <location>
        <begin position="31"/>
        <end position="205"/>
    </location>
</feature>
<keyword evidence="4" id="KW-1185">Reference proteome</keyword>
<proteinExistence type="predicted"/>
<evidence type="ECO:0000256" key="2">
    <source>
        <dbReference type="SAM" id="SignalP"/>
    </source>
</evidence>
<protein>
    <recommendedName>
        <fullName evidence="5">Nickel transport protein</fullName>
    </recommendedName>
</protein>
<accession>A0A9X3EF66</accession>
<dbReference type="EMBL" id="JAPKNK010000014">
    <property type="protein sequence ID" value="MCX5572080.1"/>
    <property type="molecule type" value="Genomic_DNA"/>
</dbReference>
<sequence>MPFRPDPLRAGRLALLATAALVATAGPASAHRLKVFASAIGSSIEGEAYFVGSGPAAGIDVTLRDKADKLLQSGKTGPDGKFALPASGGGDITVTVDAEDGHVARFTVAESELDPAPPSSPVAAPAAMPASDSSAPVVAAVAPSVPMADLEIAVARKVAPLAAQIDALQSALRIQDIVGGIGYIVGIFGLVAFLKSRRAAGDRRS</sequence>
<keyword evidence="1" id="KW-0472">Membrane</keyword>
<dbReference type="Proteomes" id="UP001144805">
    <property type="component" value="Unassembled WGS sequence"/>
</dbReference>
<name>A0A9X3EF66_9HYPH</name>
<evidence type="ECO:0000256" key="1">
    <source>
        <dbReference type="SAM" id="Phobius"/>
    </source>
</evidence>
<reference evidence="3" key="1">
    <citation type="submission" date="2022-11" db="EMBL/GenBank/DDBJ databases">
        <title>Biodiversity and phylogenetic relationships of bacteria.</title>
        <authorList>
            <person name="Machado R.A.R."/>
            <person name="Bhat A."/>
            <person name="Loulou A."/>
            <person name="Kallel S."/>
        </authorList>
    </citation>
    <scope>NUCLEOTIDE SEQUENCE</scope>
    <source>
        <strain evidence="3">K-TC2</strain>
    </source>
</reference>
<gene>
    <name evidence="3" type="ORF">OSH07_22955</name>
</gene>
<keyword evidence="1" id="KW-0812">Transmembrane</keyword>
<evidence type="ECO:0000313" key="4">
    <source>
        <dbReference type="Proteomes" id="UP001144805"/>
    </source>
</evidence>
<keyword evidence="2" id="KW-0732">Signal</keyword>
<organism evidence="3 4">
    <name type="scientific">Kaistia nematophila</name>
    <dbReference type="NCBI Taxonomy" id="2994654"/>
    <lineage>
        <taxon>Bacteria</taxon>
        <taxon>Pseudomonadati</taxon>
        <taxon>Pseudomonadota</taxon>
        <taxon>Alphaproteobacteria</taxon>
        <taxon>Hyphomicrobiales</taxon>
        <taxon>Kaistiaceae</taxon>
        <taxon>Kaistia</taxon>
    </lineage>
</organism>